<evidence type="ECO:0000313" key="2">
    <source>
        <dbReference type="EMBL" id="PLW79009.1"/>
    </source>
</evidence>
<dbReference type="AlphaFoldDB" id="A0A2N5XWZ5"/>
<dbReference type="Gene3D" id="1.10.10.10">
    <property type="entry name" value="Winged helix-like DNA-binding domain superfamily/Winged helix DNA-binding domain"/>
    <property type="match status" value="1"/>
</dbReference>
<dbReference type="InterPro" id="IPR016032">
    <property type="entry name" value="Sig_transdc_resp-reg_C-effctor"/>
</dbReference>
<proteinExistence type="predicted"/>
<protein>
    <recommendedName>
        <fullName evidence="1">HTH luxR-type domain-containing protein</fullName>
    </recommendedName>
</protein>
<dbReference type="RefSeq" id="WP_101532091.1">
    <property type="nucleotide sequence ID" value="NZ_PKUQ01000001.1"/>
</dbReference>
<dbReference type="Proteomes" id="UP000234881">
    <property type="component" value="Unassembled WGS sequence"/>
</dbReference>
<gene>
    <name evidence="2" type="ORF">C0081_01880</name>
</gene>
<evidence type="ECO:0000259" key="1">
    <source>
        <dbReference type="SMART" id="SM00421"/>
    </source>
</evidence>
<dbReference type="SUPFAM" id="SSF46894">
    <property type="entry name" value="C-terminal effector domain of the bipartite response regulators"/>
    <property type="match status" value="1"/>
</dbReference>
<reference evidence="2 3" key="1">
    <citation type="submission" date="2018-01" db="EMBL/GenBank/DDBJ databases">
        <title>The draft genome sequence of Cohaesibacter sp. H1304.</title>
        <authorList>
            <person name="Wang N.-N."/>
            <person name="Du Z.-J."/>
        </authorList>
    </citation>
    <scope>NUCLEOTIDE SEQUENCE [LARGE SCALE GENOMIC DNA]</scope>
    <source>
        <strain evidence="2 3">H1304</strain>
    </source>
</reference>
<organism evidence="2 3">
    <name type="scientific">Cohaesibacter celericrescens</name>
    <dbReference type="NCBI Taxonomy" id="2067669"/>
    <lineage>
        <taxon>Bacteria</taxon>
        <taxon>Pseudomonadati</taxon>
        <taxon>Pseudomonadota</taxon>
        <taxon>Alphaproteobacteria</taxon>
        <taxon>Hyphomicrobiales</taxon>
        <taxon>Cohaesibacteraceae</taxon>
    </lineage>
</organism>
<dbReference type="InterPro" id="IPR000792">
    <property type="entry name" value="Tscrpt_reg_LuxR_C"/>
</dbReference>
<dbReference type="SMART" id="SM00421">
    <property type="entry name" value="HTH_LUXR"/>
    <property type="match status" value="1"/>
</dbReference>
<accession>A0A2N5XWZ5</accession>
<dbReference type="OrthoDB" id="7444822at2"/>
<evidence type="ECO:0000313" key="3">
    <source>
        <dbReference type="Proteomes" id="UP000234881"/>
    </source>
</evidence>
<dbReference type="GO" id="GO:0003677">
    <property type="term" value="F:DNA binding"/>
    <property type="evidence" value="ECO:0007669"/>
    <property type="project" value="InterPro"/>
</dbReference>
<keyword evidence="3" id="KW-1185">Reference proteome</keyword>
<dbReference type="InterPro" id="IPR036388">
    <property type="entry name" value="WH-like_DNA-bd_sf"/>
</dbReference>
<dbReference type="GO" id="GO:0006355">
    <property type="term" value="P:regulation of DNA-templated transcription"/>
    <property type="evidence" value="ECO:0007669"/>
    <property type="project" value="InterPro"/>
</dbReference>
<sequence>MRQIEELKNLLTLATQDAQHWDQVCNCVVDLFGALGAILVPTNPSFRGVWMSCSTSLGATLPEYIAGGWHMKDPREQVMPLMIERGYATDDDIFDSREIKAETPFYKEFLFRHDFGVLIAIRLLTPNGYWGLMLHFDNDHPPISDAEKALILEVRPLFEQAIATAEKIAYQRIAKFAQFFKGTGSEVFIFDGGGEQCIDIDTAGSIKKQHQLSSLLPDEMSSSLHQELAEVCTSDASLSLSRAYQFRAQNKLYNILIIQAPPKLRHFFMPFKVCAIRTECSDTSAVKQKKLRDGYGLSEGEIVTVDLLASGKTPAMIAEIMSLKSTSVRQRLKGIYEKTNVNSQVELIALYGGL</sequence>
<comment type="caution">
    <text evidence="2">The sequence shown here is derived from an EMBL/GenBank/DDBJ whole genome shotgun (WGS) entry which is preliminary data.</text>
</comment>
<dbReference type="EMBL" id="PKUQ01000001">
    <property type="protein sequence ID" value="PLW79009.1"/>
    <property type="molecule type" value="Genomic_DNA"/>
</dbReference>
<dbReference type="Pfam" id="PF00196">
    <property type="entry name" value="GerE"/>
    <property type="match status" value="1"/>
</dbReference>
<name>A0A2N5XWZ5_9HYPH</name>
<feature type="domain" description="HTH luxR-type" evidence="1">
    <location>
        <begin position="294"/>
        <end position="351"/>
    </location>
</feature>